<organism evidence="2 3">
    <name type="scientific">Caenorhabditis tropicalis</name>
    <dbReference type="NCBI Taxonomy" id="1561998"/>
    <lineage>
        <taxon>Eukaryota</taxon>
        <taxon>Metazoa</taxon>
        <taxon>Ecdysozoa</taxon>
        <taxon>Nematoda</taxon>
        <taxon>Chromadorea</taxon>
        <taxon>Rhabditida</taxon>
        <taxon>Rhabditina</taxon>
        <taxon>Rhabditomorpha</taxon>
        <taxon>Rhabditoidea</taxon>
        <taxon>Rhabditidae</taxon>
        <taxon>Peloderinae</taxon>
        <taxon>Caenorhabditis</taxon>
    </lineage>
</organism>
<dbReference type="WBParaSite" id="Csp11.Scaffold577.g4475.t1">
    <property type="protein sequence ID" value="Csp11.Scaffold577.g4475.t1"/>
    <property type="gene ID" value="Csp11.Scaffold577.g4475"/>
</dbReference>
<evidence type="ECO:0000313" key="2">
    <source>
        <dbReference type="Proteomes" id="UP000095282"/>
    </source>
</evidence>
<reference evidence="3" key="1">
    <citation type="submission" date="2016-11" db="UniProtKB">
        <authorList>
            <consortium name="WormBaseParasite"/>
        </authorList>
    </citation>
    <scope>IDENTIFICATION</scope>
</reference>
<keyword evidence="2" id="KW-1185">Reference proteome</keyword>
<dbReference type="InterPro" id="IPR011009">
    <property type="entry name" value="Kinase-like_dom_sf"/>
</dbReference>
<dbReference type="Proteomes" id="UP000095282">
    <property type="component" value="Unplaced"/>
</dbReference>
<dbReference type="GO" id="GO:0004672">
    <property type="term" value="F:protein kinase activity"/>
    <property type="evidence" value="ECO:0007669"/>
    <property type="project" value="InterPro"/>
</dbReference>
<dbReference type="InterPro" id="IPR000719">
    <property type="entry name" value="Prot_kinase_dom"/>
</dbReference>
<accession>A0A1I7TC16</accession>
<evidence type="ECO:0000259" key="1">
    <source>
        <dbReference type="PROSITE" id="PS50011"/>
    </source>
</evidence>
<feature type="domain" description="Protein kinase" evidence="1">
    <location>
        <begin position="26"/>
        <end position="88"/>
    </location>
</feature>
<dbReference type="Gene3D" id="1.10.510.10">
    <property type="entry name" value="Transferase(Phosphotransferase) domain 1"/>
    <property type="match status" value="1"/>
</dbReference>
<name>A0A1I7TC16_9PELO</name>
<sequence>MSDEESVMIIEDEDEIQPLPIISQKYRLIRELNRGSYGVVYLGIDISVNPPRELAIKAFNKNIPEFLSSAELECTTLRIFNSHQGIVK</sequence>
<dbReference type="SUPFAM" id="SSF56112">
    <property type="entry name" value="Protein kinase-like (PK-like)"/>
    <property type="match status" value="1"/>
</dbReference>
<dbReference type="PROSITE" id="PS50011">
    <property type="entry name" value="PROTEIN_KINASE_DOM"/>
    <property type="match status" value="1"/>
</dbReference>
<dbReference type="GO" id="GO:0005524">
    <property type="term" value="F:ATP binding"/>
    <property type="evidence" value="ECO:0007669"/>
    <property type="project" value="InterPro"/>
</dbReference>
<evidence type="ECO:0000313" key="3">
    <source>
        <dbReference type="WBParaSite" id="Csp11.Scaffold577.g4475.t1"/>
    </source>
</evidence>
<dbReference type="AlphaFoldDB" id="A0A1I7TC16"/>
<proteinExistence type="predicted"/>
<protein>
    <submittedName>
        <fullName evidence="3">Protein kinase domain-containing protein</fullName>
    </submittedName>
</protein>